<dbReference type="InterPro" id="IPR027417">
    <property type="entry name" value="P-loop_NTPase"/>
</dbReference>
<feature type="domain" description="SF4 helicase" evidence="1">
    <location>
        <begin position="17"/>
        <end position="288"/>
    </location>
</feature>
<dbReference type="GO" id="GO:0003678">
    <property type="term" value="F:DNA helicase activity"/>
    <property type="evidence" value="ECO:0007669"/>
    <property type="project" value="InterPro"/>
</dbReference>
<sequence>MPVFDLRKDLKDIKESIGKPFDGVTSGIKALDDFILGFGKGEMSTIAGRPGMGKSSMARDILLNIGQPTVNEGACLLCTLEMSCNEVTELLAANLGKVDYQSIKRGCAGDKVLTKFHTALEQLSQYSIIINDDSFVVPDSIREILKVIEKEEPIACLIVDYLQLMSLRKQVTNRQEEVSEISRELKAIAREFNIPVIAFSQLNRNVESRVDPRPRMTDLRESGAMENDSTKIILIHRPSYFDRQLDPNAEDTGEAELIVCKNRSGACGNVECAFISSWMSFRNKPEEYENDF</sequence>
<name>A0A0F9SVY3_9ZZZZ</name>
<dbReference type="EMBL" id="LAZR01000350">
    <property type="protein sequence ID" value="KKN73110.1"/>
    <property type="molecule type" value="Genomic_DNA"/>
</dbReference>
<dbReference type="SUPFAM" id="SSF52540">
    <property type="entry name" value="P-loop containing nucleoside triphosphate hydrolases"/>
    <property type="match status" value="1"/>
</dbReference>
<dbReference type="Pfam" id="PF03796">
    <property type="entry name" value="DnaB_C"/>
    <property type="match status" value="1"/>
</dbReference>
<dbReference type="GO" id="GO:0006260">
    <property type="term" value="P:DNA replication"/>
    <property type="evidence" value="ECO:0007669"/>
    <property type="project" value="InterPro"/>
</dbReference>
<evidence type="ECO:0000313" key="2">
    <source>
        <dbReference type="EMBL" id="KKN73110.1"/>
    </source>
</evidence>
<dbReference type="InterPro" id="IPR007694">
    <property type="entry name" value="DNA_helicase_DnaB-like_C"/>
</dbReference>
<dbReference type="AlphaFoldDB" id="A0A0F9SVY3"/>
<proteinExistence type="predicted"/>
<dbReference type="PROSITE" id="PS51199">
    <property type="entry name" value="SF4_HELICASE"/>
    <property type="match status" value="1"/>
</dbReference>
<dbReference type="GO" id="GO:0005524">
    <property type="term" value="F:ATP binding"/>
    <property type="evidence" value="ECO:0007669"/>
    <property type="project" value="InterPro"/>
</dbReference>
<evidence type="ECO:0000259" key="1">
    <source>
        <dbReference type="PROSITE" id="PS51199"/>
    </source>
</evidence>
<protein>
    <recommendedName>
        <fullName evidence="1">SF4 helicase domain-containing protein</fullName>
    </recommendedName>
</protein>
<dbReference type="PANTHER" id="PTHR30153">
    <property type="entry name" value="REPLICATIVE DNA HELICASE DNAB"/>
    <property type="match status" value="1"/>
</dbReference>
<gene>
    <name evidence="2" type="ORF">LCGC14_0404190</name>
</gene>
<dbReference type="Gene3D" id="3.40.50.300">
    <property type="entry name" value="P-loop containing nucleotide triphosphate hydrolases"/>
    <property type="match status" value="1"/>
</dbReference>
<organism evidence="2">
    <name type="scientific">marine sediment metagenome</name>
    <dbReference type="NCBI Taxonomy" id="412755"/>
    <lineage>
        <taxon>unclassified sequences</taxon>
        <taxon>metagenomes</taxon>
        <taxon>ecological metagenomes</taxon>
    </lineage>
</organism>
<accession>A0A0F9SVY3</accession>
<dbReference type="PANTHER" id="PTHR30153:SF2">
    <property type="entry name" value="REPLICATIVE DNA HELICASE"/>
    <property type="match status" value="1"/>
</dbReference>
<dbReference type="GO" id="GO:0005829">
    <property type="term" value="C:cytosol"/>
    <property type="evidence" value="ECO:0007669"/>
    <property type="project" value="TreeGrafter"/>
</dbReference>
<reference evidence="2" key="1">
    <citation type="journal article" date="2015" name="Nature">
        <title>Complex archaea that bridge the gap between prokaryotes and eukaryotes.</title>
        <authorList>
            <person name="Spang A."/>
            <person name="Saw J.H."/>
            <person name="Jorgensen S.L."/>
            <person name="Zaremba-Niedzwiedzka K."/>
            <person name="Martijn J."/>
            <person name="Lind A.E."/>
            <person name="van Eijk R."/>
            <person name="Schleper C."/>
            <person name="Guy L."/>
            <person name="Ettema T.J."/>
        </authorList>
    </citation>
    <scope>NUCLEOTIDE SEQUENCE</scope>
</reference>
<comment type="caution">
    <text evidence="2">The sequence shown here is derived from an EMBL/GenBank/DDBJ whole genome shotgun (WGS) entry which is preliminary data.</text>
</comment>